<reference evidence="4 5" key="1">
    <citation type="submission" date="2019-03" db="EMBL/GenBank/DDBJ databases">
        <title>Genomic Encyclopedia of Type Strains, Phase III (KMG-III): the genomes of soil and plant-associated and newly described type strains.</title>
        <authorList>
            <person name="Whitman W."/>
        </authorList>
    </citation>
    <scope>NUCLEOTIDE SEQUENCE [LARGE SCALE GENOMIC DNA]</scope>
    <source>
        <strain evidence="4 5">VKM Ac-2570</strain>
    </source>
</reference>
<keyword evidence="2" id="KW-0378">Hydrolase</keyword>
<dbReference type="RefSeq" id="WP_202874457.1">
    <property type="nucleotide sequence ID" value="NZ_SODF01000001.1"/>
</dbReference>
<dbReference type="AlphaFoldDB" id="A0A4R7ZZ36"/>
<keyword evidence="3" id="KW-1133">Transmembrane helix</keyword>
<protein>
    <submittedName>
        <fullName evidence="4">Ribonuclease T1</fullName>
    </submittedName>
</protein>
<evidence type="ECO:0000313" key="4">
    <source>
        <dbReference type="EMBL" id="TDW23332.1"/>
    </source>
</evidence>
<dbReference type="PROSITE" id="PS51257">
    <property type="entry name" value="PROKAR_LIPOPROTEIN"/>
    <property type="match status" value="1"/>
</dbReference>
<evidence type="ECO:0000313" key="5">
    <source>
        <dbReference type="Proteomes" id="UP000295447"/>
    </source>
</evidence>
<dbReference type="GO" id="GO:0004521">
    <property type="term" value="F:RNA endonuclease activity"/>
    <property type="evidence" value="ECO:0007669"/>
    <property type="project" value="InterPro"/>
</dbReference>
<dbReference type="Proteomes" id="UP000295447">
    <property type="component" value="Unassembled WGS sequence"/>
</dbReference>
<sequence>MINNQKAARIVAIVVIAMLVITLAASLFGCSASTKTRSSSDVDAASGLKIVAVADMPKEAQDTLKLIDQGGPYPYSRDGVVFGNLEKILPKHDRGYYHEYTVTTPGEKDRGARRIVTGNAGERYYTDDHYKSFRTIAEDGGTS</sequence>
<organism evidence="4 5">
    <name type="scientific">Kribbella kalugense</name>
    <dbReference type="NCBI Taxonomy" id="2512221"/>
    <lineage>
        <taxon>Bacteria</taxon>
        <taxon>Bacillati</taxon>
        <taxon>Actinomycetota</taxon>
        <taxon>Actinomycetes</taxon>
        <taxon>Propionibacteriales</taxon>
        <taxon>Kribbellaceae</taxon>
        <taxon>Kribbella</taxon>
    </lineage>
</organism>
<name>A0A4R7ZZ36_9ACTN</name>
<dbReference type="GO" id="GO:0003723">
    <property type="term" value="F:RNA binding"/>
    <property type="evidence" value="ECO:0007669"/>
    <property type="project" value="InterPro"/>
</dbReference>
<evidence type="ECO:0000256" key="3">
    <source>
        <dbReference type="SAM" id="Phobius"/>
    </source>
</evidence>
<dbReference type="CDD" id="cd00607">
    <property type="entry name" value="RNase_Sa"/>
    <property type="match status" value="1"/>
</dbReference>
<evidence type="ECO:0000256" key="1">
    <source>
        <dbReference type="ARBA" id="ARBA00022722"/>
    </source>
</evidence>
<proteinExistence type="predicted"/>
<comment type="caution">
    <text evidence="4">The sequence shown here is derived from an EMBL/GenBank/DDBJ whole genome shotgun (WGS) entry which is preliminary data.</text>
</comment>
<dbReference type="InterPro" id="IPR000026">
    <property type="entry name" value="N1-like"/>
</dbReference>
<dbReference type="EMBL" id="SODF01000001">
    <property type="protein sequence ID" value="TDW23332.1"/>
    <property type="molecule type" value="Genomic_DNA"/>
</dbReference>
<dbReference type="Pfam" id="PF00545">
    <property type="entry name" value="Ribonuclease"/>
    <property type="match status" value="1"/>
</dbReference>
<dbReference type="SUPFAM" id="SSF53933">
    <property type="entry name" value="Microbial ribonucleases"/>
    <property type="match status" value="1"/>
</dbReference>
<feature type="transmembrane region" description="Helical" evidence="3">
    <location>
        <begin position="7"/>
        <end position="29"/>
    </location>
</feature>
<keyword evidence="3" id="KW-0472">Membrane</keyword>
<keyword evidence="1" id="KW-0540">Nuclease</keyword>
<dbReference type="InterPro" id="IPR016191">
    <property type="entry name" value="Ribonuclease/ribotoxin"/>
</dbReference>
<dbReference type="Gene3D" id="3.10.450.30">
    <property type="entry name" value="Microbial ribonucleases"/>
    <property type="match status" value="1"/>
</dbReference>
<dbReference type="GO" id="GO:0016787">
    <property type="term" value="F:hydrolase activity"/>
    <property type="evidence" value="ECO:0007669"/>
    <property type="project" value="UniProtKB-KW"/>
</dbReference>
<accession>A0A4R7ZZ36</accession>
<keyword evidence="3" id="KW-0812">Transmembrane</keyword>
<evidence type="ECO:0000256" key="2">
    <source>
        <dbReference type="ARBA" id="ARBA00022801"/>
    </source>
</evidence>
<gene>
    <name evidence="4" type="ORF">EV650_2184</name>
</gene>
<keyword evidence="5" id="KW-1185">Reference proteome</keyword>